<sequence>MILLKIALIMLSIDIVNVVIAKAYGRSMNLANKWRFMAKNYTTFEKWYLGISGGFRLATFIMCGVAIVRLIFIFL</sequence>
<proteinExistence type="predicted"/>
<accession>A0A2V1JX58</accession>
<dbReference type="AlphaFoldDB" id="A0A2V1JX58"/>
<evidence type="ECO:0000256" key="1">
    <source>
        <dbReference type="SAM" id="Phobius"/>
    </source>
</evidence>
<keyword evidence="1" id="KW-0472">Membrane</keyword>
<keyword evidence="1" id="KW-0812">Transmembrane</keyword>
<reference evidence="2 3" key="1">
    <citation type="submission" date="2014-09" db="EMBL/GenBank/DDBJ databases">
        <title>Butyrate-producing bacteria isolated from human gut.</title>
        <authorList>
            <person name="Zhang Q."/>
            <person name="Zhao L."/>
        </authorList>
    </citation>
    <scope>NUCLEOTIDE SEQUENCE [LARGE SCALE GENOMIC DNA]</scope>
    <source>
        <strain evidence="2 3">21</strain>
    </source>
</reference>
<evidence type="ECO:0000313" key="3">
    <source>
        <dbReference type="Proteomes" id="UP000245288"/>
    </source>
</evidence>
<feature type="transmembrane region" description="Helical" evidence="1">
    <location>
        <begin position="6"/>
        <end position="25"/>
    </location>
</feature>
<comment type="caution">
    <text evidence="2">The sequence shown here is derived from an EMBL/GenBank/DDBJ whole genome shotgun (WGS) entry which is preliminary data.</text>
</comment>
<name>A0A2V1JX58_EUBRA</name>
<protein>
    <submittedName>
        <fullName evidence="2">Uncharacterized protein</fullName>
    </submittedName>
</protein>
<evidence type="ECO:0000313" key="2">
    <source>
        <dbReference type="EMBL" id="PWE87118.1"/>
    </source>
</evidence>
<feature type="transmembrane region" description="Helical" evidence="1">
    <location>
        <begin position="46"/>
        <end position="74"/>
    </location>
</feature>
<keyword evidence="3" id="KW-1185">Reference proteome</keyword>
<keyword evidence="1" id="KW-1133">Transmembrane helix</keyword>
<dbReference type="Proteomes" id="UP000245288">
    <property type="component" value="Unassembled WGS sequence"/>
</dbReference>
<organism evidence="2 3">
    <name type="scientific">Eubacterium ramulus</name>
    <dbReference type="NCBI Taxonomy" id="39490"/>
    <lineage>
        <taxon>Bacteria</taxon>
        <taxon>Bacillati</taxon>
        <taxon>Bacillota</taxon>
        <taxon>Clostridia</taxon>
        <taxon>Eubacteriales</taxon>
        <taxon>Eubacteriaceae</taxon>
        <taxon>Eubacterium</taxon>
    </lineage>
</organism>
<gene>
    <name evidence="2" type="ORF">LG34_06200</name>
</gene>
<dbReference type="EMBL" id="JRFU01000061">
    <property type="protein sequence ID" value="PWE87118.1"/>
    <property type="molecule type" value="Genomic_DNA"/>
</dbReference>